<dbReference type="AlphaFoldDB" id="A0A9W8E767"/>
<name>A0A9W8E767_9FUNG</name>
<evidence type="ECO:0000313" key="2">
    <source>
        <dbReference type="EMBL" id="KAJ1965180.1"/>
    </source>
</evidence>
<dbReference type="Proteomes" id="UP001150925">
    <property type="component" value="Unassembled WGS sequence"/>
</dbReference>
<keyword evidence="1" id="KW-0472">Membrane</keyword>
<gene>
    <name evidence="2" type="ORF">IWQ62_002733</name>
</gene>
<feature type="transmembrane region" description="Helical" evidence="1">
    <location>
        <begin position="112"/>
        <end position="135"/>
    </location>
</feature>
<keyword evidence="1" id="KW-0812">Transmembrane</keyword>
<dbReference type="EMBL" id="JANBPY010000622">
    <property type="protein sequence ID" value="KAJ1965180.1"/>
    <property type="molecule type" value="Genomic_DNA"/>
</dbReference>
<sequence>MTYYGTIEYSKSSLSYFGLVAGANSIVSLIMWYNVYRAIQAALRRKQLVYYMCTIMNLGMAAAFTPSLLKPLLVIGCAGFRITTYISYVICTIFAGLILTVKAYYASDHSRILLAIMLTGQLVTLGLHLAVLGSYDSVHDTYEQMCEPKISETSLLLTVIVDFSCNCLFSGIFIWYVFRASRKFSTNLYNILVRDGMLYWICASSISVATVLVLVLGVSGTIFPYAFAAYSKYLVTICP</sequence>
<keyword evidence="3" id="KW-1185">Reference proteome</keyword>
<protein>
    <submittedName>
        <fullName evidence="2">Uncharacterized protein</fullName>
    </submittedName>
</protein>
<feature type="transmembrane region" description="Helical" evidence="1">
    <location>
        <begin position="85"/>
        <end position="105"/>
    </location>
</feature>
<organism evidence="2 3">
    <name type="scientific">Dispira parvispora</name>
    <dbReference type="NCBI Taxonomy" id="1520584"/>
    <lineage>
        <taxon>Eukaryota</taxon>
        <taxon>Fungi</taxon>
        <taxon>Fungi incertae sedis</taxon>
        <taxon>Zoopagomycota</taxon>
        <taxon>Kickxellomycotina</taxon>
        <taxon>Dimargaritomycetes</taxon>
        <taxon>Dimargaritales</taxon>
        <taxon>Dimargaritaceae</taxon>
        <taxon>Dispira</taxon>
    </lineage>
</organism>
<feature type="transmembrane region" description="Helical" evidence="1">
    <location>
        <begin position="155"/>
        <end position="178"/>
    </location>
</feature>
<keyword evidence="1" id="KW-1133">Transmembrane helix</keyword>
<accession>A0A9W8E767</accession>
<feature type="transmembrane region" description="Helical" evidence="1">
    <location>
        <begin position="198"/>
        <end position="227"/>
    </location>
</feature>
<proteinExistence type="predicted"/>
<feature type="transmembrane region" description="Helical" evidence="1">
    <location>
        <begin position="48"/>
        <end position="65"/>
    </location>
</feature>
<evidence type="ECO:0000256" key="1">
    <source>
        <dbReference type="SAM" id="Phobius"/>
    </source>
</evidence>
<evidence type="ECO:0000313" key="3">
    <source>
        <dbReference type="Proteomes" id="UP001150925"/>
    </source>
</evidence>
<reference evidence="2" key="1">
    <citation type="submission" date="2022-07" db="EMBL/GenBank/DDBJ databases">
        <title>Phylogenomic reconstructions and comparative analyses of Kickxellomycotina fungi.</title>
        <authorList>
            <person name="Reynolds N.K."/>
            <person name="Stajich J.E."/>
            <person name="Barry K."/>
            <person name="Grigoriev I.V."/>
            <person name="Crous P."/>
            <person name="Smith M.E."/>
        </authorList>
    </citation>
    <scope>NUCLEOTIDE SEQUENCE</scope>
    <source>
        <strain evidence="2">RSA 1196</strain>
    </source>
</reference>
<feature type="transmembrane region" description="Helical" evidence="1">
    <location>
        <begin position="14"/>
        <end position="36"/>
    </location>
</feature>
<comment type="caution">
    <text evidence="2">The sequence shown here is derived from an EMBL/GenBank/DDBJ whole genome shotgun (WGS) entry which is preliminary data.</text>
</comment>